<dbReference type="InParanoid" id="E1Z1Y4"/>
<proteinExistence type="predicted"/>
<dbReference type="STRING" id="554065.E1Z1Y4"/>
<protein>
    <submittedName>
        <fullName evidence="3">Uncharacterized protein</fullName>
    </submittedName>
</protein>
<gene>
    <name evidence="3" type="ORF">CHLNCDRAFT_132920</name>
</gene>
<dbReference type="SUPFAM" id="SSF48403">
    <property type="entry name" value="Ankyrin repeat"/>
    <property type="match status" value="1"/>
</dbReference>
<evidence type="ECO:0000313" key="4">
    <source>
        <dbReference type="Proteomes" id="UP000008141"/>
    </source>
</evidence>
<dbReference type="Proteomes" id="UP000008141">
    <property type="component" value="Unassembled WGS sequence"/>
</dbReference>
<keyword evidence="1" id="KW-0677">Repeat</keyword>
<reference evidence="3 4" key="1">
    <citation type="journal article" date="2010" name="Plant Cell">
        <title>The Chlorella variabilis NC64A genome reveals adaptation to photosymbiosis, coevolution with viruses, and cryptic sex.</title>
        <authorList>
            <person name="Blanc G."/>
            <person name="Duncan G."/>
            <person name="Agarkova I."/>
            <person name="Borodovsky M."/>
            <person name="Gurnon J."/>
            <person name="Kuo A."/>
            <person name="Lindquist E."/>
            <person name="Lucas S."/>
            <person name="Pangilinan J."/>
            <person name="Polle J."/>
            <person name="Salamov A."/>
            <person name="Terry A."/>
            <person name="Yamada T."/>
            <person name="Dunigan D.D."/>
            <person name="Grigoriev I.V."/>
            <person name="Claverie J.M."/>
            <person name="Van Etten J.L."/>
        </authorList>
    </citation>
    <scope>NUCLEOTIDE SEQUENCE [LARGE SCALE GENOMIC DNA]</scope>
    <source>
        <strain evidence="3 4">NC64A</strain>
    </source>
</reference>
<name>E1Z1Y4_CHLVA</name>
<dbReference type="InterPro" id="IPR036770">
    <property type="entry name" value="Ankyrin_rpt-contain_sf"/>
</dbReference>
<dbReference type="RefSeq" id="XP_005852001.1">
    <property type="nucleotide sequence ID" value="XM_005851939.1"/>
</dbReference>
<keyword evidence="2" id="KW-0040">ANK repeat</keyword>
<dbReference type="Gene3D" id="1.25.40.20">
    <property type="entry name" value="Ankyrin repeat-containing domain"/>
    <property type="match status" value="1"/>
</dbReference>
<evidence type="ECO:0000256" key="2">
    <source>
        <dbReference type="ARBA" id="ARBA00023043"/>
    </source>
</evidence>
<dbReference type="KEGG" id="cvr:CHLNCDRAFT_132920"/>
<keyword evidence="4" id="KW-1185">Reference proteome</keyword>
<dbReference type="GeneID" id="17359264"/>
<dbReference type="AlphaFoldDB" id="E1Z1Y4"/>
<dbReference type="PANTHER" id="PTHR24171:SF9">
    <property type="entry name" value="ANKYRIN REPEAT DOMAIN-CONTAINING PROTEIN 39"/>
    <property type="match status" value="1"/>
</dbReference>
<evidence type="ECO:0000313" key="3">
    <source>
        <dbReference type="EMBL" id="EFN59899.1"/>
    </source>
</evidence>
<dbReference type="OrthoDB" id="207120at2759"/>
<sequence length="132" mass="14172">MGLEEQLVQACERSDAPAVARLLQQGANPAAAVTDPSSYHYQWKPLHTTIYNAKGSSQVVELLVSQQGVDVNEPTANPQHTTPLHITAWHCPSLVPLLLKHGARVNATDGYRQTAPHDAAFHGHADAVAALL</sequence>
<evidence type="ECO:0000256" key="1">
    <source>
        <dbReference type="ARBA" id="ARBA00022737"/>
    </source>
</evidence>
<organism evidence="4">
    <name type="scientific">Chlorella variabilis</name>
    <name type="common">Green alga</name>
    <dbReference type="NCBI Taxonomy" id="554065"/>
    <lineage>
        <taxon>Eukaryota</taxon>
        <taxon>Viridiplantae</taxon>
        <taxon>Chlorophyta</taxon>
        <taxon>core chlorophytes</taxon>
        <taxon>Trebouxiophyceae</taxon>
        <taxon>Chlorellales</taxon>
        <taxon>Chlorellaceae</taxon>
        <taxon>Chlorella clade</taxon>
        <taxon>Chlorella</taxon>
    </lineage>
</organism>
<dbReference type="InterPro" id="IPR002110">
    <property type="entry name" value="Ankyrin_rpt"/>
</dbReference>
<dbReference type="EMBL" id="GL433835">
    <property type="protein sequence ID" value="EFN59899.1"/>
    <property type="molecule type" value="Genomic_DNA"/>
</dbReference>
<dbReference type="Pfam" id="PF12796">
    <property type="entry name" value="Ank_2"/>
    <property type="match status" value="1"/>
</dbReference>
<accession>E1Z1Y4</accession>
<dbReference type="PANTHER" id="PTHR24171">
    <property type="entry name" value="ANKYRIN REPEAT DOMAIN-CONTAINING PROTEIN 39-RELATED"/>
    <property type="match status" value="1"/>
</dbReference>